<sequence>MDKAQVTSTFKQLLQKKHNKACFDCNAKGPTWASVTLGIFICQDCAAAHRNLGVHISFVNILTYNEYRSTLLDSWTQPQLDMMILGGNAKAREALGETVLNCKDLKSKYTSHASLLYKEKLQRRVLHKEDNVPDTNLIQLDTPQQQQPSLIDFDDNPPVHVEPPTTHDVDDFDIFKPLKTTTTTTYTGNSIFDELAPETQKETPPSIFDELAAHTPPSPKGNAAVDDFFDQFEQPVKATKRTFKPKSNHRSKLGARKVQSNVFQQQSQLALEEEKMREEGMDGESIGRNQRNQILKSEGTTIPKLQPPTSTRLNYYESNRDKESVKETEERLGMMSLALNTSSTQKKKEVVVVAEEEDTFARDKFGNAKAISSDQYFGRPQVNPSGRPDRNFHQPKKTPISKKLLQAASNKIQTMLADME</sequence>
<feature type="region of interest" description="Disordered" evidence="6">
    <location>
        <begin position="373"/>
        <end position="400"/>
    </location>
</feature>
<dbReference type="GO" id="GO:0000139">
    <property type="term" value="C:Golgi membrane"/>
    <property type="evidence" value="ECO:0007669"/>
    <property type="project" value="GOC"/>
</dbReference>
<comment type="caution">
    <text evidence="8">The sequence shown here is derived from an EMBL/GenBank/DDBJ whole genome shotgun (WGS) entry which is preliminary data.</text>
</comment>
<evidence type="ECO:0000256" key="6">
    <source>
        <dbReference type="SAM" id="MobiDB-lite"/>
    </source>
</evidence>
<keyword evidence="3 5" id="KW-0863">Zinc-finger</keyword>
<dbReference type="InterPro" id="IPR001164">
    <property type="entry name" value="ArfGAP_dom"/>
</dbReference>
<evidence type="ECO:0000256" key="3">
    <source>
        <dbReference type="ARBA" id="ARBA00022771"/>
    </source>
</evidence>
<reference evidence="8" key="1">
    <citation type="submission" date="2020-12" db="EMBL/GenBank/DDBJ databases">
        <title>Metabolic potential, ecology and presence of endohyphal bacteria is reflected in genomic diversity of Mucoromycotina.</title>
        <authorList>
            <person name="Muszewska A."/>
            <person name="Okrasinska A."/>
            <person name="Steczkiewicz K."/>
            <person name="Drgas O."/>
            <person name="Orlowska M."/>
            <person name="Perlinska-Lenart U."/>
            <person name="Aleksandrzak-Piekarczyk T."/>
            <person name="Szatraj K."/>
            <person name="Zielenkiewicz U."/>
            <person name="Pilsyk S."/>
            <person name="Malc E."/>
            <person name="Mieczkowski P."/>
            <person name="Kruszewska J.S."/>
            <person name="Biernat P."/>
            <person name="Pawlowska J."/>
        </authorList>
    </citation>
    <scope>NUCLEOTIDE SEQUENCE</scope>
    <source>
        <strain evidence="8">WA0000017839</strain>
    </source>
</reference>
<dbReference type="Proteomes" id="UP000603453">
    <property type="component" value="Unassembled WGS sequence"/>
</dbReference>
<dbReference type="SUPFAM" id="SSF57863">
    <property type="entry name" value="ArfGap/RecO-like zinc finger"/>
    <property type="match status" value="1"/>
</dbReference>
<dbReference type="PANTHER" id="PTHR45686:SF4">
    <property type="entry name" value="ADP-RIBOSYLATION FACTOR GTPASE ACTIVATING PROTEIN 3, ISOFORM H"/>
    <property type="match status" value="1"/>
</dbReference>
<gene>
    <name evidence="8" type="ORF">INT47_011835</name>
</gene>
<dbReference type="InterPro" id="IPR037278">
    <property type="entry name" value="ARFGAP/RecO"/>
</dbReference>
<evidence type="ECO:0000256" key="2">
    <source>
        <dbReference type="ARBA" id="ARBA00022723"/>
    </source>
</evidence>
<evidence type="ECO:0000313" key="8">
    <source>
        <dbReference type="EMBL" id="KAG2207715.1"/>
    </source>
</evidence>
<evidence type="ECO:0000256" key="1">
    <source>
        <dbReference type="ARBA" id="ARBA00022468"/>
    </source>
</evidence>
<organism evidence="8 9">
    <name type="scientific">Mucor saturninus</name>
    <dbReference type="NCBI Taxonomy" id="64648"/>
    <lineage>
        <taxon>Eukaryota</taxon>
        <taxon>Fungi</taxon>
        <taxon>Fungi incertae sedis</taxon>
        <taxon>Mucoromycota</taxon>
        <taxon>Mucoromycotina</taxon>
        <taxon>Mucoromycetes</taxon>
        <taxon>Mucorales</taxon>
        <taxon>Mucorineae</taxon>
        <taxon>Mucoraceae</taxon>
        <taxon>Mucor</taxon>
    </lineage>
</organism>
<feature type="region of interest" description="Disordered" evidence="6">
    <location>
        <begin position="242"/>
        <end position="261"/>
    </location>
</feature>
<keyword evidence="9" id="KW-1185">Reference proteome</keyword>
<evidence type="ECO:0000259" key="7">
    <source>
        <dbReference type="PROSITE" id="PS50115"/>
    </source>
</evidence>
<keyword evidence="4" id="KW-0862">Zinc</keyword>
<keyword evidence="2" id="KW-0479">Metal-binding</keyword>
<dbReference type="SMART" id="SM00105">
    <property type="entry name" value="ArfGap"/>
    <property type="match status" value="1"/>
</dbReference>
<protein>
    <recommendedName>
        <fullName evidence="7">Arf-GAP domain-containing protein</fullName>
    </recommendedName>
</protein>
<dbReference type="PRINTS" id="PR00405">
    <property type="entry name" value="REVINTRACTNG"/>
</dbReference>
<accession>A0A8H7RC13</accession>
<dbReference type="PROSITE" id="PS50115">
    <property type="entry name" value="ARFGAP"/>
    <property type="match status" value="1"/>
</dbReference>
<feature type="domain" description="Arf-GAP" evidence="7">
    <location>
        <begin position="7"/>
        <end position="133"/>
    </location>
</feature>
<dbReference type="GO" id="GO:0048205">
    <property type="term" value="P:COPI coating of Golgi vesicle"/>
    <property type="evidence" value="ECO:0007669"/>
    <property type="project" value="TreeGrafter"/>
</dbReference>
<dbReference type="GO" id="GO:0005096">
    <property type="term" value="F:GTPase activator activity"/>
    <property type="evidence" value="ECO:0007669"/>
    <property type="project" value="UniProtKB-KW"/>
</dbReference>
<dbReference type="Gene3D" id="1.10.220.150">
    <property type="entry name" value="Arf GTPase activating protein"/>
    <property type="match status" value="1"/>
</dbReference>
<dbReference type="EMBL" id="JAEPRD010000023">
    <property type="protein sequence ID" value="KAG2207715.1"/>
    <property type="molecule type" value="Genomic_DNA"/>
</dbReference>
<dbReference type="AlphaFoldDB" id="A0A8H7RC13"/>
<dbReference type="CDD" id="cd08831">
    <property type="entry name" value="ArfGap_ArfGap2_3_like"/>
    <property type="match status" value="1"/>
</dbReference>
<evidence type="ECO:0000313" key="9">
    <source>
        <dbReference type="Proteomes" id="UP000603453"/>
    </source>
</evidence>
<evidence type="ECO:0000256" key="4">
    <source>
        <dbReference type="ARBA" id="ARBA00022833"/>
    </source>
</evidence>
<feature type="compositionally biased region" description="Basic residues" evidence="6">
    <location>
        <begin position="242"/>
        <end position="255"/>
    </location>
</feature>
<dbReference type="OrthoDB" id="983479at2759"/>
<keyword evidence="1" id="KW-0343">GTPase activation</keyword>
<dbReference type="Pfam" id="PF01412">
    <property type="entry name" value="ArfGap"/>
    <property type="match status" value="1"/>
</dbReference>
<name>A0A8H7RC13_9FUNG</name>
<dbReference type="PANTHER" id="PTHR45686">
    <property type="entry name" value="ADP-RIBOSYLATION FACTOR GTPASE ACTIVATING PROTEIN 3, ISOFORM H-RELATED"/>
    <property type="match status" value="1"/>
</dbReference>
<dbReference type="InterPro" id="IPR038508">
    <property type="entry name" value="ArfGAP_dom_sf"/>
</dbReference>
<dbReference type="GO" id="GO:0008270">
    <property type="term" value="F:zinc ion binding"/>
    <property type="evidence" value="ECO:0007669"/>
    <property type="project" value="UniProtKB-KW"/>
</dbReference>
<evidence type="ECO:0000256" key="5">
    <source>
        <dbReference type="PROSITE-ProRule" id="PRU00288"/>
    </source>
</evidence>
<proteinExistence type="predicted"/>